<proteinExistence type="predicted"/>
<organism evidence="11 12">
    <name type="scientific">Entomortierella chlamydospora</name>
    <dbReference type="NCBI Taxonomy" id="101097"/>
    <lineage>
        <taxon>Eukaryota</taxon>
        <taxon>Fungi</taxon>
        <taxon>Fungi incertae sedis</taxon>
        <taxon>Mucoromycota</taxon>
        <taxon>Mortierellomycotina</taxon>
        <taxon>Mortierellomycetes</taxon>
        <taxon>Mortierellales</taxon>
        <taxon>Mortierellaceae</taxon>
        <taxon>Entomortierella</taxon>
    </lineage>
</organism>
<dbReference type="AlphaFoldDB" id="A0A9P6MLQ5"/>
<feature type="transmembrane region" description="Helical" evidence="9">
    <location>
        <begin position="95"/>
        <end position="123"/>
    </location>
</feature>
<protein>
    <recommendedName>
        <fullName evidence="10">ABC transmembrane type-1 domain-containing protein</fullName>
    </recommendedName>
</protein>
<evidence type="ECO:0000256" key="2">
    <source>
        <dbReference type="ARBA" id="ARBA00022448"/>
    </source>
</evidence>
<dbReference type="InterPro" id="IPR050173">
    <property type="entry name" value="ABC_transporter_C-like"/>
</dbReference>
<keyword evidence="5" id="KW-0547">Nucleotide-binding</keyword>
<dbReference type="InterPro" id="IPR011527">
    <property type="entry name" value="ABC1_TM_dom"/>
</dbReference>
<keyword evidence="8 9" id="KW-0472">Membrane</keyword>
<feature type="domain" description="ABC transmembrane type-1" evidence="10">
    <location>
        <begin position="33"/>
        <end position="240"/>
    </location>
</feature>
<dbReference type="Gene3D" id="3.40.50.300">
    <property type="entry name" value="P-loop containing nucleotide triphosphate hydrolases"/>
    <property type="match status" value="1"/>
</dbReference>
<name>A0A9P6MLQ5_9FUNG</name>
<dbReference type="Gene3D" id="1.20.1560.10">
    <property type="entry name" value="ABC transporter type 1, transmembrane domain"/>
    <property type="match status" value="1"/>
</dbReference>
<reference evidence="11" key="1">
    <citation type="journal article" date="2020" name="Fungal Divers.">
        <title>Resolving the Mortierellaceae phylogeny through synthesis of multi-gene phylogenetics and phylogenomics.</title>
        <authorList>
            <person name="Vandepol N."/>
            <person name="Liber J."/>
            <person name="Desiro A."/>
            <person name="Na H."/>
            <person name="Kennedy M."/>
            <person name="Barry K."/>
            <person name="Grigoriev I.V."/>
            <person name="Miller A.N."/>
            <person name="O'Donnell K."/>
            <person name="Stajich J.E."/>
            <person name="Bonito G."/>
        </authorList>
    </citation>
    <scope>NUCLEOTIDE SEQUENCE</scope>
    <source>
        <strain evidence="11">NRRL 2769</strain>
    </source>
</reference>
<dbReference type="GO" id="GO:0005524">
    <property type="term" value="F:ATP binding"/>
    <property type="evidence" value="ECO:0007669"/>
    <property type="project" value="UniProtKB-KW"/>
</dbReference>
<evidence type="ECO:0000256" key="1">
    <source>
        <dbReference type="ARBA" id="ARBA00004141"/>
    </source>
</evidence>
<dbReference type="PANTHER" id="PTHR24223:SF353">
    <property type="entry name" value="ABC TRANSPORTER ATP-BINDING PROTEIN_PERMEASE VMR1-RELATED"/>
    <property type="match status" value="1"/>
</dbReference>
<sequence length="315" mass="35012">MSPINFGTQGFHIQSESYDSILVNTRQTVIDLYGALQAARSLYKKLLFSVVRVPLRFFDTTPVRRIMNRFSKDFETVDASTSGHMPMFITHPVSILTVFIFLTYITPLFITIAAIVTAAYLIVGKISSSAILSPIYSKFGETLAGVATIRAFNEQHHFMSELLTKIDESNRLFYNLWNANRWLSVRSDSIGAIVALSSGIFILMNLIGIDAGTAGLALTYALEFVTSVNSLVRMYTEVEMDLSSIERIMEYTTIPLEPPAIIESRRPPAAWPTGGSIEVKDIEVRYAPDLEIVIRGVSFTVEPHQKIGAVGRQGD</sequence>
<keyword evidence="2" id="KW-0813">Transport</keyword>
<dbReference type="InterPro" id="IPR036640">
    <property type="entry name" value="ABC1_TM_sf"/>
</dbReference>
<keyword evidence="6" id="KW-0067">ATP-binding</keyword>
<evidence type="ECO:0000256" key="7">
    <source>
        <dbReference type="ARBA" id="ARBA00022989"/>
    </source>
</evidence>
<dbReference type="Proteomes" id="UP000703661">
    <property type="component" value="Unassembled WGS sequence"/>
</dbReference>
<dbReference type="PROSITE" id="PS50929">
    <property type="entry name" value="ABC_TM1F"/>
    <property type="match status" value="1"/>
</dbReference>
<dbReference type="InterPro" id="IPR027417">
    <property type="entry name" value="P-loop_NTPase"/>
</dbReference>
<dbReference type="GO" id="GO:0140359">
    <property type="term" value="F:ABC-type transporter activity"/>
    <property type="evidence" value="ECO:0007669"/>
    <property type="project" value="InterPro"/>
</dbReference>
<dbReference type="GO" id="GO:0016020">
    <property type="term" value="C:membrane"/>
    <property type="evidence" value="ECO:0007669"/>
    <property type="project" value="UniProtKB-SubCell"/>
</dbReference>
<evidence type="ECO:0000256" key="4">
    <source>
        <dbReference type="ARBA" id="ARBA00022737"/>
    </source>
</evidence>
<comment type="caution">
    <text evidence="11">The sequence shown here is derived from an EMBL/GenBank/DDBJ whole genome shotgun (WGS) entry which is preliminary data.</text>
</comment>
<dbReference type="PANTHER" id="PTHR24223">
    <property type="entry name" value="ATP-BINDING CASSETTE SUB-FAMILY C"/>
    <property type="match status" value="1"/>
</dbReference>
<evidence type="ECO:0000256" key="5">
    <source>
        <dbReference type="ARBA" id="ARBA00022741"/>
    </source>
</evidence>
<dbReference type="SUPFAM" id="SSF90123">
    <property type="entry name" value="ABC transporter transmembrane region"/>
    <property type="match status" value="1"/>
</dbReference>
<keyword evidence="12" id="KW-1185">Reference proteome</keyword>
<evidence type="ECO:0000256" key="9">
    <source>
        <dbReference type="SAM" id="Phobius"/>
    </source>
</evidence>
<evidence type="ECO:0000256" key="8">
    <source>
        <dbReference type="ARBA" id="ARBA00023136"/>
    </source>
</evidence>
<evidence type="ECO:0000256" key="6">
    <source>
        <dbReference type="ARBA" id="ARBA00022840"/>
    </source>
</evidence>
<keyword evidence="3 9" id="KW-0812">Transmembrane</keyword>
<feature type="transmembrane region" description="Helical" evidence="9">
    <location>
        <begin position="190"/>
        <end position="208"/>
    </location>
</feature>
<comment type="subcellular location">
    <subcellularLocation>
        <location evidence="1">Membrane</location>
        <topology evidence="1">Multi-pass membrane protein</topology>
    </subcellularLocation>
</comment>
<evidence type="ECO:0000256" key="3">
    <source>
        <dbReference type="ARBA" id="ARBA00022692"/>
    </source>
</evidence>
<dbReference type="CDD" id="cd18604">
    <property type="entry name" value="ABC_6TM_VMR1_D2_like"/>
    <property type="match status" value="1"/>
</dbReference>
<gene>
    <name evidence="11" type="ORF">BGZ80_004954</name>
</gene>
<evidence type="ECO:0000313" key="11">
    <source>
        <dbReference type="EMBL" id="KAG0007196.1"/>
    </source>
</evidence>
<keyword evidence="4" id="KW-0677">Repeat</keyword>
<keyword evidence="7 9" id="KW-1133">Transmembrane helix</keyword>
<evidence type="ECO:0000313" key="12">
    <source>
        <dbReference type="Proteomes" id="UP000703661"/>
    </source>
</evidence>
<dbReference type="Pfam" id="PF00664">
    <property type="entry name" value="ABC_membrane"/>
    <property type="match status" value="1"/>
</dbReference>
<evidence type="ECO:0000259" key="10">
    <source>
        <dbReference type="PROSITE" id="PS50929"/>
    </source>
</evidence>
<dbReference type="EMBL" id="JAAAID010002475">
    <property type="protein sequence ID" value="KAG0007196.1"/>
    <property type="molecule type" value="Genomic_DNA"/>
</dbReference>
<accession>A0A9P6MLQ5</accession>
<dbReference type="FunFam" id="1.20.1560.10:FF:000013">
    <property type="entry name" value="ABC transporter C family member 2"/>
    <property type="match status" value="1"/>
</dbReference>